<dbReference type="EMBL" id="OZ075140">
    <property type="protein sequence ID" value="CAL5028145.1"/>
    <property type="molecule type" value="Genomic_DNA"/>
</dbReference>
<feature type="domain" description="TF-B3" evidence="7">
    <location>
        <begin position="28"/>
        <end position="121"/>
    </location>
</feature>
<dbReference type="InterPro" id="IPR003340">
    <property type="entry name" value="B3_DNA-bd"/>
</dbReference>
<proteinExistence type="predicted"/>
<evidence type="ECO:0000256" key="2">
    <source>
        <dbReference type="ARBA" id="ARBA00023015"/>
    </source>
</evidence>
<comment type="subcellular location">
    <subcellularLocation>
        <location evidence="1">Nucleus</location>
    </subcellularLocation>
</comment>
<evidence type="ECO:0000313" key="9">
    <source>
        <dbReference type="Proteomes" id="UP001497457"/>
    </source>
</evidence>
<dbReference type="PANTHER" id="PTHR31674:SF86">
    <property type="entry name" value="B3 DOMAIN-CONTAINING PROTEIN OS04G0347400-RELATED"/>
    <property type="match status" value="1"/>
</dbReference>
<dbReference type="Pfam" id="PF02362">
    <property type="entry name" value="B3"/>
    <property type="match status" value="3"/>
</dbReference>
<feature type="compositionally biased region" description="Pro residues" evidence="6">
    <location>
        <begin position="13"/>
        <end position="24"/>
    </location>
</feature>
<keyword evidence="9" id="KW-1185">Reference proteome</keyword>
<keyword evidence="5" id="KW-0539">Nucleus</keyword>
<dbReference type="GO" id="GO:0005634">
    <property type="term" value="C:nucleus"/>
    <property type="evidence" value="ECO:0007669"/>
    <property type="project" value="UniProtKB-SubCell"/>
</dbReference>
<dbReference type="InterPro" id="IPR039218">
    <property type="entry name" value="REM_fam"/>
</dbReference>
<feature type="compositionally biased region" description="Basic and acidic residues" evidence="6">
    <location>
        <begin position="504"/>
        <end position="513"/>
    </location>
</feature>
<evidence type="ECO:0000259" key="7">
    <source>
        <dbReference type="PROSITE" id="PS50863"/>
    </source>
</evidence>
<sequence length="633" mass="70828">MTHPTSSCFPHSLQPPEPQLPMAPPAAEAKHTRVLLPFTSDALRIPDELAAEIGGDEAIVLGATGGKARPWPVEVGSDGDGAFLGRGWREFAAACGVEPGWRLVLRHRGRGVLTLKVFDEECCCLRELVGAQAPSAAAEATASSQDTAHKPQFLRVFPKDFMQKMQIPAMFVQRYIPKEHLDNPMAIVSGPLGKVSPIELQMNQLEVFFGGGWSQFLVFHDITEANSLLLRYEGNMVFTVKIFEPDGCQRQSIHKDIRMRQISTLPDIQERHEELSVSIQKHGNSYWTSSNGRKRQKGPMTGPKKAPLWKKSFFKIEPPSWIKKELNANSLKGELALAAAFCGAIGLPEQCTITLKTSMSSTESWQVHALLSKKGSYQIRKGWGTFCNENSLKLGDLCTFNVVETTLWHVVVTRKEMISQLCYGHPSVSSRMRMSKNKWSGSKRNKRPKGSRSFLNKAAFHRKSFYEIGHPSWIKKVINAHTLENHLLQENPCASSMKRKRENKRSSSQEQKRPKGSMTSWDKASSKIGCIFEIGPPAWAKKEINIGSIKNNTLYLPPVFCEAIGIRKPCRITLKTSMSSSTSWQAHVRPYNHSSHHVTGLKGFYQDNGIKVGDVCTFKVIETTLWHVIIEPQ</sequence>
<name>A0ABC9CZ29_9POAL</name>
<evidence type="ECO:0000256" key="3">
    <source>
        <dbReference type="ARBA" id="ARBA00023125"/>
    </source>
</evidence>
<keyword evidence="2" id="KW-0805">Transcription regulation</keyword>
<reference evidence="8" key="1">
    <citation type="submission" date="2024-10" db="EMBL/GenBank/DDBJ databases">
        <authorList>
            <person name="Ryan C."/>
        </authorList>
    </citation>
    <scope>NUCLEOTIDE SEQUENCE [LARGE SCALE GENOMIC DNA]</scope>
</reference>
<accession>A0ABC9CZ29</accession>
<organism evidence="8 9">
    <name type="scientific">Urochloa decumbens</name>
    <dbReference type="NCBI Taxonomy" id="240449"/>
    <lineage>
        <taxon>Eukaryota</taxon>
        <taxon>Viridiplantae</taxon>
        <taxon>Streptophyta</taxon>
        <taxon>Embryophyta</taxon>
        <taxon>Tracheophyta</taxon>
        <taxon>Spermatophyta</taxon>
        <taxon>Magnoliopsida</taxon>
        <taxon>Liliopsida</taxon>
        <taxon>Poales</taxon>
        <taxon>Poaceae</taxon>
        <taxon>PACMAD clade</taxon>
        <taxon>Panicoideae</taxon>
        <taxon>Panicodae</taxon>
        <taxon>Paniceae</taxon>
        <taxon>Melinidinae</taxon>
        <taxon>Urochloa</taxon>
    </lineage>
</organism>
<dbReference type="PANTHER" id="PTHR31674">
    <property type="entry name" value="B3 DOMAIN-CONTAINING PROTEIN REM-LIKE 3-RELATED"/>
    <property type="match status" value="1"/>
</dbReference>
<dbReference type="PROSITE" id="PS50863">
    <property type="entry name" value="B3"/>
    <property type="match status" value="3"/>
</dbReference>
<feature type="region of interest" description="Disordered" evidence="6">
    <location>
        <begin position="433"/>
        <end position="453"/>
    </location>
</feature>
<dbReference type="SMART" id="SM01019">
    <property type="entry name" value="B3"/>
    <property type="match status" value="4"/>
</dbReference>
<dbReference type="Gene3D" id="2.40.330.10">
    <property type="entry name" value="DNA-binding pseudobarrel domain"/>
    <property type="match status" value="4"/>
</dbReference>
<evidence type="ECO:0000256" key="6">
    <source>
        <dbReference type="SAM" id="MobiDB-lite"/>
    </source>
</evidence>
<dbReference type="Proteomes" id="UP001497457">
    <property type="component" value="Chromosome 30rd"/>
</dbReference>
<dbReference type="SUPFAM" id="SSF101936">
    <property type="entry name" value="DNA-binding pseudobarrel domain"/>
    <property type="match status" value="4"/>
</dbReference>
<dbReference type="AlphaFoldDB" id="A0ABC9CZ29"/>
<feature type="region of interest" description="Disordered" evidence="6">
    <location>
        <begin position="491"/>
        <end position="522"/>
    </location>
</feature>
<dbReference type="InterPro" id="IPR015300">
    <property type="entry name" value="DNA-bd_pseudobarrel_sf"/>
</dbReference>
<feature type="compositionally biased region" description="Basic residues" evidence="6">
    <location>
        <begin position="433"/>
        <end position="450"/>
    </location>
</feature>
<keyword evidence="4" id="KW-0804">Transcription</keyword>
<feature type="domain" description="TF-B3" evidence="7">
    <location>
        <begin position="352"/>
        <end position="416"/>
    </location>
</feature>
<feature type="domain" description="TF-B3" evidence="7">
    <location>
        <begin position="539"/>
        <end position="633"/>
    </location>
</feature>
<evidence type="ECO:0000313" key="8">
    <source>
        <dbReference type="EMBL" id="CAL5028145.1"/>
    </source>
</evidence>
<dbReference type="CDD" id="cd10017">
    <property type="entry name" value="B3_DNA"/>
    <property type="match status" value="3"/>
</dbReference>
<feature type="region of interest" description="Disordered" evidence="6">
    <location>
        <begin position="1"/>
        <end position="26"/>
    </location>
</feature>
<protein>
    <recommendedName>
        <fullName evidence="7">TF-B3 domain-containing protein</fullName>
    </recommendedName>
</protein>
<gene>
    <name evidence="8" type="ORF">URODEC1_LOCUS79755</name>
</gene>
<evidence type="ECO:0000256" key="4">
    <source>
        <dbReference type="ARBA" id="ARBA00023163"/>
    </source>
</evidence>
<dbReference type="GO" id="GO:0003677">
    <property type="term" value="F:DNA binding"/>
    <property type="evidence" value="ECO:0007669"/>
    <property type="project" value="UniProtKB-KW"/>
</dbReference>
<evidence type="ECO:0000256" key="5">
    <source>
        <dbReference type="ARBA" id="ARBA00023242"/>
    </source>
</evidence>
<evidence type="ECO:0000256" key="1">
    <source>
        <dbReference type="ARBA" id="ARBA00004123"/>
    </source>
</evidence>
<keyword evidence="3" id="KW-0238">DNA-binding</keyword>